<gene>
    <name evidence="3" type="ORF">VITISV_000273</name>
</gene>
<evidence type="ECO:0000259" key="2">
    <source>
        <dbReference type="Pfam" id="PF05678"/>
    </source>
</evidence>
<feature type="compositionally biased region" description="Polar residues" evidence="1">
    <location>
        <begin position="116"/>
        <end position="127"/>
    </location>
</feature>
<sequence length="227" mass="24959">MMTKSIPNRPLNCKRIRFHEGGQGLELRKGIMSPTKFHDEQQPRKEINGPRPSPLKINKDSHSINKPSSTLSFSKPPAAKHQQRHPVIIYTHSPKIIHTQARDFMALVQKLTGLSSSSDSVQNNAPAQPQEAVKASSRDDNESSSVLTDDHCGGAGDAQVSSSSVSPIFNASNPYLADIPLFTPNSTDFFCSPCPFYRYPDPAFSSPNMANSISPSVFEFMKGLPEY</sequence>
<dbReference type="InterPro" id="IPR008889">
    <property type="entry name" value="VQ"/>
</dbReference>
<dbReference type="PANTHER" id="PTHR33143">
    <property type="entry name" value="F16F4.1 PROTEIN-RELATED"/>
    <property type="match status" value="1"/>
</dbReference>
<feature type="region of interest" description="Disordered" evidence="1">
    <location>
        <begin position="34"/>
        <end position="83"/>
    </location>
</feature>
<evidence type="ECO:0000313" key="3">
    <source>
        <dbReference type="EMBL" id="CAN73469.1"/>
    </source>
</evidence>
<accession>A5AJM8</accession>
<dbReference type="PANTHER" id="PTHR33143:SF76">
    <property type="entry name" value="VQ MOTIF-CONTAINING PROTEIN 8, CHLOROPLASTIC"/>
    <property type="match status" value="1"/>
</dbReference>
<organism evidence="3">
    <name type="scientific">Vitis vinifera</name>
    <name type="common">Grape</name>
    <dbReference type="NCBI Taxonomy" id="29760"/>
    <lineage>
        <taxon>Eukaryota</taxon>
        <taxon>Viridiplantae</taxon>
        <taxon>Streptophyta</taxon>
        <taxon>Embryophyta</taxon>
        <taxon>Tracheophyta</taxon>
        <taxon>Spermatophyta</taxon>
        <taxon>Magnoliopsida</taxon>
        <taxon>eudicotyledons</taxon>
        <taxon>Gunneridae</taxon>
        <taxon>Pentapetalae</taxon>
        <taxon>rosids</taxon>
        <taxon>Vitales</taxon>
        <taxon>Vitaceae</taxon>
        <taxon>Viteae</taxon>
        <taxon>Vitis</taxon>
    </lineage>
</organism>
<reference evidence="3" key="1">
    <citation type="journal article" date="2007" name="PLoS ONE">
        <title>The first genome sequence of an elite grapevine cultivar (Pinot noir Vitis vinifera L.): coping with a highly heterozygous genome.</title>
        <authorList>
            <person name="Velasco R."/>
            <person name="Zharkikh A."/>
            <person name="Troggio M."/>
            <person name="Cartwright D.A."/>
            <person name="Cestaro A."/>
            <person name="Pruss D."/>
            <person name="Pindo M."/>
            <person name="FitzGerald L.M."/>
            <person name="Vezzulli S."/>
            <person name="Reid J."/>
            <person name="Malacarne G."/>
            <person name="Iliev D."/>
            <person name="Coppola G."/>
            <person name="Wardell B."/>
            <person name="Micheletti D."/>
            <person name="Macalma T."/>
            <person name="Facci M."/>
            <person name="Mitchell J.T."/>
            <person name="Perazzolli M."/>
            <person name="Eldredge G."/>
            <person name="Gatto P."/>
            <person name="Oyzerski R."/>
            <person name="Moretto M."/>
            <person name="Gutin N."/>
            <person name="Stefanini M."/>
            <person name="Chen Y."/>
            <person name="Segala C."/>
            <person name="Davenport C."/>
            <person name="Dematte L."/>
            <person name="Mraz A."/>
            <person name="Battilana J."/>
            <person name="Stormo K."/>
            <person name="Costa F."/>
            <person name="Tao Q."/>
            <person name="Si-Ammour A."/>
            <person name="Harkins T."/>
            <person name="Lackey A."/>
            <person name="Perbost C."/>
            <person name="Taillon B."/>
            <person name="Stella A."/>
            <person name="Solovyev V."/>
            <person name="Fawcett J.A."/>
            <person name="Sterck L."/>
            <person name="Vandepoele K."/>
            <person name="Grando S.M."/>
            <person name="Toppo S."/>
            <person name="Moser C."/>
            <person name="Lanchbury J."/>
            <person name="Bogden R."/>
            <person name="Skolnick M."/>
            <person name="Sgaramella V."/>
            <person name="Bhatnagar S.K."/>
            <person name="Fontana P."/>
            <person name="Gutin A."/>
            <person name="Van de Peer Y."/>
            <person name="Salamini F."/>
            <person name="Viola R."/>
        </authorList>
    </citation>
    <scope>NUCLEOTIDE SEQUENCE</scope>
</reference>
<dbReference type="OrthoDB" id="1917757at2759"/>
<protein>
    <recommendedName>
        <fullName evidence="2">VQ domain-containing protein</fullName>
    </recommendedName>
</protein>
<proteinExistence type="predicted"/>
<feature type="compositionally biased region" description="Polar residues" evidence="1">
    <location>
        <begin position="64"/>
        <end position="73"/>
    </location>
</feature>
<feature type="region of interest" description="Disordered" evidence="1">
    <location>
        <begin position="116"/>
        <end position="159"/>
    </location>
</feature>
<name>A5AJM8_VITVI</name>
<dbReference type="EMBL" id="AM428301">
    <property type="protein sequence ID" value="CAN73469.1"/>
    <property type="molecule type" value="Genomic_DNA"/>
</dbReference>
<feature type="compositionally biased region" description="Basic and acidic residues" evidence="1">
    <location>
        <begin position="36"/>
        <end position="48"/>
    </location>
</feature>
<dbReference type="InterPro" id="IPR039607">
    <property type="entry name" value="VQ_8/17/18/20/21/25"/>
</dbReference>
<dbReference type="Pfam" id="PF05678">
    <property type="entry name" value="VQ"/>
    <property type="match status" value="1"/>
</dbReference>
<evidence type="ECO:0000256" key="1">
    <source>
        <dbReference type="SAM" id="MobiDB-lite"/>
    </source>
</evidence>
<dbReference type="ExpressionAtlas" id="A5AJM8">
    <property type="expression patterns" value="baseline and differential"/>
</dbReference>
<feature type="domain" description="VQ" evidence="2">
    <location>
        <begin position="91"/>
        <end position="117"/>
    </location>
</feature>
<dbReference type="AlphaFoldDB" id="A5AJM8"/>